<name>X0AFJ3_FUSOX</name>
<sequence length="32" mass="3481">MLSSRSLVFGLTSSEMRTVGDNTNSLREAIHA</sequence>
<gene>
    <name evidence="1" type="ORF">FOMG_05409</name>
</gene>
<accession>X0AFJ3</accession>
<reference evidence="1" key="1">
    <citation type="submission" date="2012-04" db="EMBL/GenBank/DDBJ databases">
        <title>The Genome Sequence of Fusarium oxysporum melonis.</title>
        <authorList>
            <consortium name="The Broad Institute Genome Sequencing Platform"/>
            <person name="Ma L.-J."/>
            <person name="Gale L.R."/>
            <person name="Schwartz D.C."/>
            <person name="Zhou S."/>
            <person name="Corby-Kistler H."/>
            <person name="Young S.K."/>
            <person name="Zeng Q."/>
            <person name="Gargeya S."/>
            <person name="Fitzgerald M."/>
            <person name="Haas B."/>
            <person name="Abouelleil A."/>
            <person name="Alvarado L."/>
            <person name="Arachchi H.M."/>
            <person name="Berlin A."/>
            <person name="Brown A."/>
            <person name="Chapman S.B."/>
            <person name="Chen Z."/>
            <person name="Dunbar C."/>
            <person name="Freedman E."/>
            <person name="Gearin G."/>
            <person name="Goldberg J."/>
            <person name="Griggs A."/>
            <person name="Gujja S."/>
            <person name="Heiman D."/>
            <person name="Howarth C."/>
            <person name="Larson L."/>
            <person name="Lui A."/>
            <person name="MacDonald P.J.P."/>
            <person name="Montmayeur A."/>
            <person name="Murphy C."/>
            <person name="Neiman D."/>
            <person name="Pearson M."/>
            <person name="Priest M."/>
            <person name="Roberts A."/>
            <person name="Saif S."/>
            <person name="Shea T."/>
            <person name="Shenoy N."/>
            <person name="Sisk P."/>
            <person name="Stolte C."/>
            <person name="Sykes S."/>
            <person name="Wortman J."/>
            <person name="Nusbaum C."/>
            <person name="Birren B."/>
        </authorList>
    </citation>
    <scope>NUCLEOTIDE SEQUENCE</scope>
    <source>
        <strain evidence="1">26406</strain>
    </source>
</reference>
<dbReference type="HOGENOM" id="CLU_3392391_0_0_1"/>
<reference evidence="1" key="2">
    <citation type="submission" date="2012-05" db="EMBL/GenBank/DDBJ databases">
        <title>Annotation of the Genome Sequence of Fusarium oxysporum f. sp. melonis 26406.</title>
        <authorList>
            <consortium name="The Broad Institute Genomics Platform"/>
            <person name="Ma L.-J."/>
            <person name="Corby-Kistler H."/>
            <person name="Broz K."/>
            <person name="Gale L.R."/>
            <person name="Jonkers W."/>
            <person name="O'Donnell K."/>
            <person name="Ploetz R."/>
            <person name="Steinberg C."/>
            <person name="Schwartz D.C."/>
            <person name="VanEtten H."/>
            <person name="Zhou S."/>
            <person name="Young S.K."/>
            <person name="Zeng Q."/>
            <person name="Gargeya S."/>
            <person name="Fitzgerald M."/>
            <person name="Abouelleil A."/>
            <person name="Alvarado L."/>
            <person name="Chapman S.B."/>
            <person name="Gainer-Dewar J."/>
            <person name="Goldberg J."/>
            <person name="Griggs A."/>
            <person name="Gujja S."/>
            <person name="Hansen M."/>
            <person name="Howarth C."/>
            <person name="Imamovic A."/>
            <person name="Ireland A."/>
            <person name="Larimer J."/>
            <person name="McCowan C."/>
            <person name="Murphy C."/>
            <person name="Pearson M."/>
            <person name="Poon T.W."/>
            <person name="Priest M."/>
            <person name="Roberts A."/>
            <person name="Saif S."/>
            <person name="Shea T."/>
            <person name="Sykes S."/>
            <person name="Wortman J."/>
            <person name="Nusbaum C."/>
            <person name="Birren B."/>
        </authorList>
    </citation>
    <scope>NUCLEOTIDE SEQUENCE</scope>
    <source>
        <strain evidence="1">26406</strain>
    </source>
</reference>
<dbReference type="Proteomes" id="UP000030703">
    <property type="component" value="Unassembled WGS sequence"/>
</dbReference>
<evidence type="ECO:0000313" key="1">
    <source>
        <dbReference type="EMBL" id="EXK42450.1"/>
    </source>
</evidence>
<dbReference type="EMBL" id="JH659331">
    <property type="protein sequence ID" value="EXK42450.1"/>
    <property type="molecule type" value="Genomic_DNA"/>
</dbReference>
<dbReference type="AlphaFoldDB" id="X0AFJ3"/>
<organism evidence="1">
    <name type="scientific">Fusarium oxysporum f. sp. melonis 26406</name>
    <dbReference type="NCBI Taxonomy" id="1089452"/>
    <lineage>
        <taxon>Eukaryota</taxon>
        <taxon>Fungi</taxon>
        <taxon>Dikarya</taxon>
        <taxon>Ascomycota</taxon>
        <taxon>Pezizomycotina</taxon>
        <taxon>Sordariomycetes</taxon>
        <taxon>Hypocreomycetidae</taxon>
        <taxon>Hypocreales</taxon>
        <taxon>Nectriaceae</taxon>
        <taxon>Fusarium</taxon>
        <taxon>Fusarium oxysporum species complex</taxon>
    </lineage>
</organism>
<dbReference type="VEuPathDB" id="FungiDB:FOMG_05409"/>
<proteinExistence type="predicted"/>
<protein>
    <submittedName>
        <fullName evidence="1">Uncharacterized protein</fullName>
    </submittedName>
</protein>